<comment type="caution">
    <text evidence="1">The sequence shown here is derived from an EMBL/GenBank/DDBJ whole genome shotgun (WGS) entry which is preliminary data.</text>
</comment>
<proteinExistence type="predicted"/>
<organism evidence="1 2">
    <name type="scientific">Streptococcus ratti FA-1 = DSM 20564</name>
    <dbReference type="NCBI Taxonomy" id="699248"/>
    <lineage>
        <taxon>Bacteria</taxon>
        <taxon>Bacillati</taxon>
        <taxon>Bacillota</taxon>
        <taxon>Bacilli</taxon>
        <taxon>Lactobacillales</taxon>
        <taxon>Streptococcaceae</taxon>
        <taxon>Streptococcus</taxon>
    </lineage>
</organism>
<protein>
    <submittedName>
        <fullName evidence="1">Xylose isomerase domain-containing protein</fullName>
    </submittedName>
</protein>
<dbReference type="Proteomes" id="UP000007815">
    <property type="component" value="Unassembled WGS sequence"/>
</dbReference>
<dbReference type="GO" id="GO:0016853">
    <property type="term" value="F:isomerase activity"/>
    <property type="evidence" value="ECO:0007669"/>
    <property type="project" value="UniProtKB-KW"/>
</dbReference>
<evidence type="ECO:0000313" key="1">
    <source>
        <dbReference type="EMBL" id="EJN93455.1"/>
    </source>
</evidence>
<keyword evidence="1" id="KW-0413">Isomerase</keyword>
<name>A0ABP2QWM7_STRRT</name>
<reference evidence="1 2" key="1">
    <citation type="submission" date="2009-12" db="EMBL/GenBank/DDBJ databases">
        <authorList>
            <person name="Lefebure T."/>
            <person name="Cornejo O.E."/>
            <person name="Pavinski Bitar P.D."/>
            <person name="Lang P."/>
            <person name="Stanhope M.J."/>
        </authorList>
    </citation>
    <scope>NUCLEOTIDE SEQUENCE [LARGE SCALE GENOMIC DNA]</scope>
    <source>
        <strain evidence="1 2">FA-1</strain>
    </source>
</reference>
<sequence length="61" mass="7315">MESRLKYQPSVYEFYTSEHDLTKEGLSRLEQGIRRVKDAGIRDIILHHPVFYRGEMLDKDF</sequence>
<gene>
    <name evidence="1" type="ORF">SRA_02926</name>
</gene>
<dbReference type="EMBL" id="AJTZ01000005">
    <property type="protein sequence ID" value="EJN93455.1"/>
    <property type="molecule type" value="Genomic_DNA"/>
</dbReference>
<accession>A0ABP2QWM7</accession>
<evidence type="ECO:0000313" key="2">
    <source>
        <dbReference type="Proteomes" id="UP000007815"/>
    </source>
</evidence>
<keyword evidence="2" id="KW-1185">Reference proteome</keyword>